<dbReference type="Pfam" id="PF00089">
    <property type="entry name" value="Trypsin"/>
    <property type="match status" value="1"/>
</dbReference>
<dbReference type="PROSITE" id="PS50240">
    <property type="entry name" value="TRYPSIN_DOM"/>
    <property type="match status" value="1"/>
</dbReference>
<dbReference type="InterPro" id="IPR009003">
    <property type="entry name" value="Peptidase_S1_PA"/>
</dbReference>
<dbReference type="InterPro" id="IPR043504">
    <property type="entry name" value="Peptidase_S1_PA_chymotrypsin"/>
</dbReference>
<name>A0ABQ9YUL6_9CRUS</name>
<evidence type="ECO:0000313" key="5">
    <source>
        <dbReference type="EMBL" id="KAK4004352.1"/>
    </source>
</evidence>
<comment type="caution">
    <text evidence="5">The sequence shown here is derived from an EMBL/GenBank/DDBJ whole genome shotgun (WGS) entry which is preliminary data.</text>
</comment>
<dbReference type="InterPro" id="IPR001254">
    <property type="entry name" value="Trypsin_dom"/>
</dbReference>
<keyword evidence="2" id="KW-0378">Hydrolase</keyword>
<dbReference type="SMART" id="SM00020">
    <property type="entry name" value="Tryp_SPc"/>
    <property type="match status" value="1"/>
</dbReference>
<dbReference type="InterPro" id="IPR018114">
    <property type="entry name" value="TRYPSIN_HIS"/>
</dbReference>
<dbReference type="Proteomes" id="UP001234178">
    <property type="component" value="Unassembled WGS sequence"/>
</dbReference>
<dbReference type="PROSITE" id="PS00135">
    <property type="entry name" value="TRYPSIN_SER"/>
    <property type="match status" value="1"/>
</dbReference>
<evidence type="ECO:0000256" key="3">
    <source>
        <dbReference type="SAM" id="SignalP"/>
    </source>
</evidence>
<reference evidence="5 6" key="1">
    <citation type="journal article" date="2023" name="Nucleic Acids Res.">
        <title>The hologenome of Daphnia magna reveals possible DNA methylation and microbiome-mediated evolution of the host genome.</title>
        <authorList>
            <person name="Chaturvedi A."/>
            <person name="Li X."/>
            <person name="Dhandapani V."/>
            <person name="Marshall H."/>
            <person name="Kissane S."/>
            <person name="Cuenca-Cambronero M."/>
            <person name="Asole G."/>
            <person name="Calvet F."/>
            <person name="Ruiz-Romero M."/>
            <person name="Marangio P."/>
            <person name="Guigo R."/>
            <person name="Rago D."/>
            <person name="Mirbahai L."/>
            <person name="Eastwood N."/>
            <person name="Colbourne J.K."/>
            <person name="Zhou J."/>
            <person name="Mallon E."/>
            <person name="Orsini L."/>
        </authorList>
    </citation>
    <scope>NUCLEOTIDE SEQUENCE [LARGE SCALE GENOMIC DNA]</scope>
    <source>
        <strain evidence="5">LRV0_1</strain>
    </source>
</reference>
<dbReference type="CDD" id="cd00190">
    <property type="entry name" value="Tryp_SPc"/>
    <property type="match status" value="1"/>
</dbReference>
<dbReference type="PANTHER" id="PTHR24252">
    <property type="entry name" value="ACROSIN-RELATED"/>
    <property type="match status" value="1"/>
</dbReference>
<dbReference type="InterPro" id="IPR033116">
    <property type="entry name" value="TRYPSIN_SER"/>
</dbReference>
<dbReference type="PROSITE" id="PS00134">
    <property type="entry name" value="TRYPSIN_HIS"/>
    <property type="match status" value="1"/>
</dbReference>
<dbReference type="PANTHER" id="PTHR24252:SF7">
    <property type="entry name" value="HYALIN"/>
    <property type="match status" value="1"/>
</dbReference>
<feature type="chain" id="PRO_5047520975" description="Peptidase S1 domain-containing protein" evidence="3">
    <location>
        <begin position="28"/>
        <end position="379"/>
    </location>
</feature>
<evidence type="ECO:0000313" key="6">
    <source>
        <dbReference type="Proteomes" id="UP001234178"/>
    </source>
</evidence>
<sequence length="379" mass="42842">METEFKVLVRWISVFLFLAIEIGNVCCTNSSKEFPGDNLPFTFPSFDFLHPLDNIDATPSNECGISKFYRQRRPRDIEEAVSYIGPRDKNYLLKSIFKKMSNKHDEQFERETQNARIINGKQSKPGAWPWQVSLQLLHPKLGFVGHWCGGVLLNGLNGDYWVLTAAHCISNDAFNFPFSPLWTAVVGEHDRATEDGFEQRIMIEKIYLHERFKEYHHDIALMKLQKSESLQNATDRVRPICLPTEDDVDTFQGVRCIATGWGQSKKGNKLENILHQTELPVVDNSHCKQVYGTIYNIPINDYHLCAGPITDGASGTCVGDSGGPLQCNLLDGRWYLAGITSFGSGCAKPGFPDVFTRITYYLPWIRGKLRLGGDGFHDV</sequence>
<feature type="domain" description="Peptidase S1" evidence="4">
    <location>
        <begin position="117"/>
        <end position="370"/>
    </location>
</feature>
<dbReference type="InterPro" id="IPR001314">
    <property type="entry name" value="Peptidase_S1A"/>
</dbReference>
<keyword evidence="3" id="KW-0732">Signal</keyword>
<keyword evidence="1" id="KW-1015">Disulfide bond</keyword>
<dbReference type="Gene3D" id="2.40.10.10">
    <property type="entry name" value="Trypsin-like serine proteases"/>
    <property type="match status" value="1"/>
</dbReference>
<organism evidence="5 6">
    <name type="scientific">Daphnia magna</name>
    <dbReference type="NCBI Taxonomy" id="35525"/>
    <lineage>
        <taxon>Eukaryota</taxon>
        <taxon>Metazoa</taxon>
        <taxon>Ecdysozoa</taxon>
        <taxon>Arthropoda</taxon>
        <taxon>Crustacea</taxon>
        <taxon>Branchiopoda</taxon>
        <taxon>Diplostraca</taxon>
        <taxon>Cladocera</taxon>
        <taxon>Anomopoda</taxon>
        <taxon>Daphniidae</taxon>
        <taxon>Daphnia</taxon>
    </lineage>
</organism>
<protein>
    <recommendedName>
        <fullName evidence="4">Peptidase S1 domain-containing protein</fullName>
    </recommendedName>
</protein>
<keyword evidence="2" id="KW-0720">Serine protease</keyword>
<gene>
    <name evidence="5" type="ORF">OUZ56_006089</name>
</gene>
<keyword evidence="6" id="KW-1185">Reference proteome</keyword>
<accession>A0ABQ9YUL6</accession>
<evidence type="ECO:0000259" key="4">
    <source>
        <dbReference type="PROSITE" id="PS50240"/>
    </source>
</evidence>
<keyword evidence="2" id="KW-0645">Protease</keyword>
<evidence type="ECO:0000256" key="1">
    <source>
        <dbReference type="ARBA" id="ARBA00023157"/>
    </source>
</evidence>
<proteinExistence type="predicted"/>
<feature type="signal peptide" evidence="3">
    <location>
        <begin position="1"/>
        <end position="27"/>
    </location>
</feature>
<evidence type="ECO:0000256" key="2">
    <source>
        <dbReference type="RuleBase" id="RU363034"/>
    </source>
</evidence>
<dbReference type="PRINTS" id="PR00722">
    <property type="entry name" value="CHYMOTRYPSIN"/>
</dbReference>
<dbReference type="EMBL" id="JAOYFB010000001">
    <property type="protein sequence ID" value="KAK4004352.1"/>
    <property type="molecule type" value="Genomic_DNA"/>
</dbReference>
<dbReference type="SUPFAM" id="SSF50494">
    <property type="entry name" value="Trypsin-like serine proteases"/>
    <property type="match status" value="1"/>
</dbReference>